<dbReference type="PANTHER" id="PTHR11440">
    <property type="entry name" value="LECITHIN-CHOLESTEROL ACYLTRANSFERASE-RELATED"/>
    <property type="match status" value="1"/>
</dbReference>
<gene>
    <name evidence="2" type="ORF">PECAL_5P21200</name>
</gene>
<dbReference type="Gene3D" id="3.40.50.1820">
    <property type="entry name" value="alpha/beta hydrolase"/>
    <property type="match status" value="1"/>
</dbReference>
<dbReference type="PROSITE" id="PS51257">
    <property type="entry name" value="PROKAR_LIPOPROTEIN"/>
    <property type="match status" value="1"/>
</dbReference>
<dbReference type="Pfam" id="PF02450">
    <property type="entry name" value="LCAT"/>
    <property type="match status" value="2"/>
</dbReference>
<keyword evidence="1" id="KW-0812">Transmembrane</keyword>
<dbReference type="SUPFAM" id="SSF53474">
    <property type="entry name" value="alpha/beta-Hydrolases"/>
    <property type="match status" value="1"/>
</dbReference>
<sequence length="546" mass="59847">MQTRSRSRRVEQAPPTPPRRLLVYAAIGALACVWIRGYEKQLKSMDDVPEVAQDVLRRFGWTDEVEYHFEKKRRPSADVSGTAKHPLVMVPGIISCGLELWRPGDCFGDDFFRTRLWGGIGMGRAILRNFSCWLSHMTLDADTGLDQAGREVRAAEGYAACDFFAPGYWLWAKIFREAAAVGYDRNSMYVACYDWRLSYPNLERRDRYFTRLKHEIELLVKHNDEKVVLVGHSMGATLSFYFLTWCEQVDPGFAERHVHAFVSLGGSLLGAIGPLGNMLSGEMQATAALGPINDLIDTYGKELTREMRREVGRKMGGLGSLLPKGGDAVWGEDVITLSNNETLGLDAIVPDLLAVLGPHTGGYDLDARLPTPPREVDPLDAASANPLSTALPPGIGTVYCLYGVGIATEKSYRYSGAPGDHSELGTIDRSGDDGGVGTGDGDGTVPLESLGFPCAALWRGELADHYNPSGSRVVLREHGDEPERFNPRGGPKTARHVEILGNSEVITTILKIATGDDRSVREDRVVSDILDVSSRIVRRLGAALDL</sequence>
<dbReference type="InterPro" id="IPR029058">
    <property type="entry name" value="AB_hydrolase_fold"/>
</dbReference>
<keyword evidence="1" id="KW-0472">Membrane</keyword>
<dbReference type="GO" id="GO:0006629">
    <property type="term" value="P:lipid metabolic process"/>
    <property type="evidence" value="ECO:0007669"/>
    <property type="project" value="InterPro"/>
</dbReference>
<dbReference type="Proteomes" id="UP000789595">
    <property type="component" value="Unassembled WGS sequence"/>
</dbReference>
<feature type="transmembrane region" description="Helical" evidence="1">
    <location>
        <begin position="21"/>
        <end position="38"/>
    </location>
</feature>
<dbReference type="OrthoDB" id="190846at2759"/>
<keyword evidence="1" id="KW-1133">Transmembrane helix</keyword>
<evidence type="ECO:0000256" key="1">
    <source>
        <dbReference type="SAM" id="Phobius"/>
    </source>
</evidence>
<dbReference type="InterPro" id="IPR003386">
    <property type="entry name" value="LACT/PDAT_acylTrfase"/>
</dbReference>
<keyword evidence="3" id="KW-1185">Reference proteome</keyword>
<name>A0A8J2SY30_9STRA</name>
<protein>
    <recommendedName>
        <fullName evidence="4">Phospholipid:diacylglycerol acyltransferase</fullName>
    </recommendedName>
</protein>
<evidence type="ECO:0000313" key="3">
    <source>
        <dbReference type="Proteomes" id="UP000789595"/>
    </source>
</evidence>
<organism evidence="2 3">
    <name type="scientific">Pelagomonas calceolata</name>
    <dbReference type="NCBI Taxonomy" id="35677"/>
    <lineage>
        <taxon>Eukaryota</taxon>
        <taxon>Sar</taxon>
        <taxon>Stramenopiles</taxon>
        <taxon>Ochrophyta</taxon>
        <taxon>Pelagophyceae</taxon>
        <taxon>Pelagomonadales</taxon>
        <taxon>Pelagomonadaceae</taxon>
        <taxon>Pelagomonas</taxon>
    </lineage>
</organism>
<evidence type="ECO:0000313" key="2">
    <source>
        <dbReference type="EMBL" id="CAH0377581.1"/>
    </source>
</evidence>
<reference evidence="2" key="1">
    <citation type="submission" date="2021-11" db="EMBL/GenBank/DDBJ databases">
        <authorList>
            <consortium name="Genoscope - CEA"/>
            <person name="William W."/>
        </authorList>
    </citation>
    <scope>NUCLEOTIDE SEQUENCE</scope>
</reference>
<dbReference type="GO" id="GO:0008374">
    <property type="term" value="F:O-acyltransferase activity"/>
    <property type="evidence" value="ECO:0007669"/>
    <property type="project" value="InterPro"/>
</dbReference>
<dbReference type="AlphaFoldDB" id="A0A8J2SY30"/>
<evidence type="ECO:0008006" key="4">
    <source>
        <dbReference type="Google" id="ProtNLM"/>
    </source>
</evidence>
<comment type="caution">
    <text evidence="2">The sequence shown here is derived from an EMBL/GenBank/DDBJ whole genome shotgun (WGS) entry which is preliminary data.</text>
</comment>
<accession>A0A8J2SY30</accession>
<proteinExistence type="predicted"/>
<dbReference type="EMBL" id="CAKKNE010000005">
    <property type="protein sequence ID" value="CAH0377581.1"/>
    <property type="molecule type" value="Genomic_DNA"/>
</dbReference>